<accession>A0ABQ2DYC0</accession>
<evidence type="ECO:0000256" key="2">
    <source>
        <dbReference type="SAM" id="Phobius"/>
    </source>
</evidence>
<feature type="region of interest" description="Disordered" evidence="1">
    <location>
        <begin position="482"/>
        <end position="515"/>
    </location>
</feature>
<comment type="caution">
    <text evidence="3">The sequence shown here is derived from an EMBL/GenBank/DDBJ whole genome shotgun (WGS) entry which is preliminary data.</text>
</comment>
<keyword evidence="2" id="KW-0472">Membrane</keyword>
<feature type="region of interest" description="Disordered" evidence="1">
    <location>
        <begin position="236"/>
        <end position="261"/>
    </location>
</feature>
<feature type="transmembrane region" description="Helical" evidence="2">
    <location>
        <begin position="268"/>
        <end position="286"/>
    </location>
</feature>
<dbReference type="RefSeq" id="WP_188944457.1">
    <property type="nucleotide sequence ID" value="NZ_BMPN01000016.1"/>
</dbReference>
<evidence type="ECO:0008006" key="5">
    <source>
        <dbReference type="Google" id="ProtNLM"/>
    </source>
</evidence>
<keyword evidence="4" id="KW-1185">Reference proteome</keyword>
<feature type="compositionally biased region" description="Basic and acidic residues" evidence="1">
    <location>
        <begin position="251"/>
        <end position="261"/>
    </location>
</feature>
<organism evidence="3 4">
    <name type="scientific">Virgibacillus kapii</name>
    <dbReference type="NCBI Taxonomy" id="1638645"/>
    <lineage>
        <taxon>Bacteria</taxon>
        <taxon>Bacillati</taxon>
        <taxon>Bacillota</taxon>
        <taxon>Bacilli</taxon>
        <taxon>Bacillales</taxon>
        <taxon>Bacillaceae</taxon>
        <taxon>Virgibacillus</taxon>
    </lineage>
</organism>
<evidence type="ECO:0000313" key="4">
    <source>
        <dbReference type="Proteomes" id="UP000634435"/>
    </source>
</evidence>
<reference evidence="4" key="1">
    <citation type="journal article" date="2019" name="Int. J. Syst. Evol. Microbiol.">
        <title>The Global Catalogue of Microorganisms (GCM) 10K type strain sequencing project: providing services to taxonomists for standard genome sequencing and annotation.</title>
        <authorList>
            <consortium name="The Broad Institute Genomics Platform"/>
            <consortium name="The Broad Institute Genome Sequencing Center for Infectious Disease"/>
            <person name="Wu L."/>
            <person name="Ma J."/>
        </authorList>
    </citation>
    <scope>NUCLEOTIDE SEQUENCE [LARGE SCALE GENOMIC DNA]</scope>
    <source>
        <strain evidence="4">JCM 30071</strain>
    </source>
</reference>
<name>A0ABQ2DYC0_9BACI</name>
<dbReference type="Proteomes" id="UP000634435">
    <property type="component" value="Unassembled WGS sequence"/>
</dbReference>
<feature type="compositionally biased region" description="Basic and acidic residues" evidence="1">
    <location>
        <begin position="482"/>
        <end position="503"/>
    </location>
</feature>
<protein>
    <recommendedName>
        <fullName evidence="5">Type VII secretion protein EssB</fullName>
    </recommendedName>
</protein>
<gene>
    <name evidence="3" type="ORF">GCM10007111_43760</name>
</gene>
<keyword evidence="2" id="KW-1133">Transmembrane helix</keyword>
<sequence>MFRSVANKNGTIEVNGNTFRFSQPADEYKTEDTTRIEESYSKQMDYIADDPHYITAQEIESRNGQIILEFDLTDLKMFDYLRTLFFEEKIYYFQSLLEIAKRDESDDVNVLWQKENFVVDPQETTMKCMVIEHNEFKLHDQKNTVAAVKELIILSLTSMNRVLGKPRRADFLEQNDDVIYFAEKIYLRAKTIEEIEDYINSEIYRIEMRKKEEESEPKQGKLAVLREKIDSKTSVKTKDRESVISKLKNNNNDEEKSKAKNTKNDKKTLIWTFGAVAGAIVLSLALTTANDKQESSANAKEKEQVETEQMVSVYRDSFFEEPSETIAKMEEIGYKNLSDDDKNVLNHLYVQTGSYEKAIENDSSKAGEIARTMHQKEEFEQLSEFVSGLEKENKEATFYLADANQDWDQILGIKDNMKLNNEQLNIVLTAFFKKEDVAGAEEFLETVKKPTDKMQERVNTAKSAQEKVSKAEKELADLKKKLDDEDDKDKKKDLEKKVNKAKDNVNAAKNDIKSA</sequence>
<keyword evidence="2" id="KW-0812">Transmembrane</keyword>
<evidence type="ECO:0000313" key="3">
    <source>
        <dbReference type="EMBL" id="GGJ77405.1"/>
    </source>
</evidence>
<dbReference type="EMBL" id="BMPN01000016">
    <property type="protein sequence ID" value="GGJ77405.1"/>
    <property type="molecule type" value="Genomic_DNA"/>
</dbReference>
<evidence type="ECO:0000256" key="1">
    <source>
        <dbReference type="SAM" id="MobiDB-lite"/>
    </source>
</evidence>
<proteinExistence type="predicted"/>